<dbReference type="RefSeq" id="WP_219039686.1">
    <property type="nucleotide sequence ID" value="NZ_JAHWDF010000005.1"/>
</dbReference>
<comment type="caution">
    <text evidence="2">The sequence shown here is derived from an EMBL/GenBank/DDBJ whole genome shotgun (WGS) entry which is preliminary data.</text>
</comment>
<sequence length="181" mass="21207">MKFKLLLFLLSFSAFGFAQELKNPNIFAINQSIISADLYTGNAVSISQFDGYIRPKQRKFSVQEGALFDESKNKEINMMAIAQSDHWKQKSGIINMQFPTKQLEQINGQVQVYYNNRENFKYRTNFNLDYYGQGTPDGGIRNEVYKDVSQPLINPYYNSGYRTYQRRRNNRSSNFGFYMTR</sequence>
<feature type="chain" id="PRO_5046229587" evidence="1">
    <location>
        <begin position="19"/>
        <end position="181"/>
    </location>
</feature>
<name>A0ABS6W0N2_9FLAO</name>
<evidence type="ECO:0000313" key="3">
    <source>
        <dbReference type="Proteomes" id="UP000719267"/>
    </source>
</evidence>
<keyword evidence="3" id="KW-1185">Reference proteome</keyword>
<dbReference type="Proteomes" id="UP000719267">
    <property type="component" value="Unassembled WGS sequence"/>
</dbReference>
<feature type="signal peptide" evidence="1">
    <location>
        <begin position="1"/>
        <end position="18"/>
    </location>
</feature>
<evidence type="ECO:0000256" key="1">
    <source>
        <dbReference type="SAM" id="SignalP"/>
    </source>
</evidence>
<accession>A0ABS6W0N2</accession>
<dbReference type="EMBL" id="JAHWDF010000005">
    <property type="protein sequence ID" value="MBW2961401.1"/>
    <property type="molecule type" value="Genomic_DNA"/>
</dbReference>
<proteinExistence type="predicted"/>
<keyword evidence="1" id="KW-0732">Signal</keyword>
<reference evidence="2 3" key="1">
    <citation type="submission" date="2021-07" db="EMBL/GenBank/DDBJ databases">
        <title>Mesonia aestuariivivens sp. nov., isolated from a tidal flat.</title>
        <authorList>
            <person name="Kim Y.-O."/>
            <person name="Yoon J.-H."/>
        </authorList>
    </citation>
    <scope>NUCLEOTIDE SEQUENCE [LARGE SCALE GENOMIC DNA]</scope>
    <source>
        <strain evidence="2 3">JHPTF-M18</strain>
    </source>
</reference>
<evidence type="ECO:0000313" key="2">
    <source>
        <dbReference type="EMBL" id="MBW2961401.1"/>
    </source>
</evidence>
<gene>
    <name evidence="2" type="ORF">KW502_06285</name>
</gene>
<organism evidence="2 3">
    <name type="scientific">Mesonia aestuariivivens</name>
    <dbReference type="NCBI Taxonomy" id="2796128"/>
    <lineage>
        <taxon>Bacteria</taxon>
        <taxon>Pseudomonadati</taxon>
        <taxon>Bacteroidota</taxon>
        <taxon>Flavobacteriia</taxon>
        <taxon>Flavobacteriales</taxon>
        <taxon>Flavobacteriaceae</taxon>
        <taxon>Mesonia</taxon>
    </lineage>
</organism>
<protein>
    <submittedName>
        <fullName evidence="2">Uncharacterized protein</fullName>
    </submittedName>
</protein>